<dbReference type="InterPro" id="IPR032867">
    <property type="entry name" value="DYW_dom"/>
</dbReference>
<dbReference type="Pfam" id="PF20431">
    <property type="entry name" value="E_motif"/>
    <property type="match status" value="1"/>
</dbReference>
<name>A0ABD1A4Z8_CARAN</name>
<gene>
    <name evidence="4" type="ORF">V5N11_001186</name>
</gene>
<protein>
    <submittedName>
        <fullName evidence="4">Pentatricopeptide repeat-containing protein</fullName>
    </submittedName>
</protein>
<dbReference type="Gene3D" id="1.25.40.10">
    <property type="entry name" value="Tetratricopeptide repeat domain"/>
    <property type="match status" value="1"/>
</dbReference>
<evidence type="ECO:0000313" key="5">
    <source>
        <dbReference type="Proteomes" id="UP001558713"/>
    </source>
</evidence>
<dbReference type="InterPro" id="IPR046848">
    <property type="entry name" value="E_motif"/>
</dbReference>
<dbReference type="EMBL" id="JBANAX010000674">
    <property type="protein sequence ID" value="KAL1198099.1"/>
    <property type="molecule type" value="Genomic_DNA"/>
</dbReference>
<dbReference type="InterPro" id="IPR046960">
    <property type="entry name" value="PPR_At4g14850-like_plant"/>
</dbReference>
<dbReference type="FunFam" id="1.25.40.10:FF:000090">
    <property type="entry name" value="Pentatricopeptide repeat-containing protein, chloroplastic"/>
    <property type="match status" value="1"/>
</dbReference>
<evidence type="ECO:0000256" key="1">
    <source>
        <dbReference type="ARBA" id="ARBA00006643"/>
    </source>
</evidence>
<dbReference type="InterPro" id="IPR002885">
    <property type="entry name" value="PPR_rpt"/>
</dbReference>
<comment type="caution">
    <text evidence="4">The sequence shown here is derived from an EMBL/GenBank/DDBJ whole genome shotgun (WGS) entry which is preliminary data.</text>
</comment>
<organism evidence="4 5">
    <name type="scientific">Cardamine amara subsp. amara</name>
    <dbReference type="NCBI Taxonomy" id="228776"/>
    <lineage>
        <taxon>Eukaryota</taxon>
        <taxon>Viridiplantae</taxon>
        <taxon>Streptophyta</taxon>
        <taxon>Embryophyta</taxon>
        <taxon>Tracheophyta</taxon>
        <taxon>Spermatophyta</taxon>
        <taxon>Magnoliopsida</taxon>
        <taxon>eudicotyledons</taxon>
        <taxon>Gunneridae</taxon>
        <taxon>Pentapetalae</taxon>
        <taxon>rosids</taxon>
        <taxon>malvids</taxon>
        <taxon>Brassicales</taxon>
        <taxon>Brassicaceae</taxon>
        <taxon>Cardamineae</taxon>
        <taxon>Cardamine</taxon>
    </lineage>
</organism>
<feature type="domain" description="DYW" evidence="3">
    <location>
        <begin position="209"/>
        <end position="301"/>
    </location>
</feature>
<sequence>MIMGLAMFGRGEEGIAVFNAMLEAGMEPDAITFTSVLSVCKNSGLVKEGWKYFDLMRSHYGVIPTIEHCSCMVDMLGRSGYLDEAWDFIQTMSLKPDATIWGAFLSACKIHRDLKLAEVAWKRLKVLEPQNSANYMMMINLYRNLNRWEDVEHTRDLMRNHRVRVQDLWTWIQIDHRVLVFYADGKAHADEGEIYFELYKLVSEMKKSGYAPDTSIIHQDVSDSEKEKLLMGHTEKLAMTYGLIKKKGTAPIRVVKNTNICSDCHTVAKYISVLRNREIVLHEGSRVHHFRDGKCSCNDAW</sequence>
<evidence type="ECO:0000259" key="3">
    <source>
        <dbReference type="Pfam" id="PF14432"/>
    </source>
</evidence>
<keyword evidence="5" id="KW-1185">Reference proteome</keyword>
<dbReference type="AlphaFoldDB" id="A0ABD1A4Z8"/>
<keyword evidence="2" id="KW-0677">Repeat</keyword>
<dbReference type="Proteomes" id="UP001558713">
    <property type="component" value="Unassembled WGS sequence"/>
</dbReference>
<dbReference type="PANTHER" id="PTHR47926:SF539">
    <property type="entry name" value="DYW DOMAIN-CONTAINING PROTEIN"/>
    <property type="match status" value="1"/>
</dbReference>
<reference evidence="4 5" key="1">
    <citation type="submission" date="2024-04" db="EMBL/GenBank/DDBJ databases">
        <title>Genome assembly C_amara_ONT_v2.</title>
        <authorList>
            <person name="Yant L."/>
            <person name="Moore C."/>
            <person name="Slenker M."/>
        </authorList>
    </citation>
    <scope>NUCLEOTIDE SEQUENCE [LARGE SCALE GENOMIC DNA]</scope>
    <source>
        <tissue evidence="4">Leaf</tissue>
    </source>
</reference>
<accession>A0ABD1A4Z8</accession>
<evidence type="ECO:0000256" key="2">
    <source>
        <dbReference type="ARBA" id="ARBA00022737"/>
    </source>
</evidence>
<proteinExistence type="inferred from homology"/>
<evidence type="ECO:0000313" key="4">
    <source>
        <dbReference type="EMBL" id="KAL1198099.1"/>
    </source>
</evidence>
<dbReference type="Pfam" id="PF14432">
    <property type="entry name" value="DYW_deaminase"/>
    <property type="match status" value="1"/>
</dbReference>
<dbReference type="InterPro" id="IPR011990">
    <property type="entry name" value="TPR-like_helical_dom_sf"/>
</dbReference>
<dbReference type="PANTHER" id="PTHR47926">
    <property type="entry name" value="PENTATRICOPEPTIDE REPEAT-CONTAINING PROTEIN"/>
    <property type="match status" value="1"/>
</dbReference>
<dbReference type="Pfam" id="PF01535">
    <property type="entry name" value="PPR"/>
    <property type="match status" value="3"/>
</dbReference>
<dbReference type="NCBIfam" id="TIGR00756">
    <property type="entry name" value="PPR"/>
    <property type="match status" value="2"/>
</dbReference>
<comment type="similarity">
    <text evidence="1">Belongs to the PPR family. PCMP-H subfamily.</text>
</comment>